<comment type="similarity">
    <text evidence="1">Belongs to the protein kinase superfamily. CAMK Ser/Thr protein kinase family. SNF1 subfamily.</text>
</comment>
<name>A0A7S0IKS8_9EUKA</name>
<feature type="domain" description="NAF" evidence="13">
    <location>
        <begin position="306"/>
        <end position="330"/>
    </location>
</feature>
<keyword evidence="3 11" id="KW-0723">Serine/threonine-protein kinase</keyword>
<dbReference type="Pfam" id="PF00069">
    <property type="entry name" value="Pkinase"/>
    <property type="match status" value="1"/>
</dbReference>
<dbReference type="PROSITE" id="PS50816">
    <property type="entry name" value="NAF"/>
    <property type="match status" value="1"/>
</dbReference>
<accession>A0A7S0IKS8</accession>
<evidence type="ECO:0000256" key="10">
    <source>
        <dbReference type="PROSITE-ProRule" id="PRU10141"/>
    </source>
</evidence>
<evidence type="ECO:0000256" key="2">
    <source>
        <dbReference type="ARBA" id="ARBA00012513"/>
    </source>
</evidence>
<dbReference type="PROSITE" id="PS00107">
    <property type="entry name" value="PROTEIN_KINASE_ATP"/>
    <property type="match status" value="1"/>
</dbReference>
<dbReference type="InterPro" id="IPR008271">
    <property type="entry name" value="Ser/Thr_kinase_AS"/>
</dbReference>
<dbReference type="InterPro" id="IPR011009">
    <property type="entry name" value="Kinase-like_dom_sf"/>
</dbReference>
<dbReference type="Gene3D" id="3.30.310.80">
    <property type="entry name" value="Kinase associated domain 1, KA1"/>
    <property type="match status" value="1"/>
</dbReference>
<comment type="catalytic activity">
    <reaction evidence="8">
        <text>L-threonyl-[protein] + ATP = O-phospho-L-threonyl-[protein] + ADP + H(+)</text>
        <dbReference type="Rhea" id="RHEA:46608"/>
        <dbReference type="Rhea" id="RHEA-COMP:11060"/>
        <dbReference type="Rhea" id="RHEA-COMP:11605"/>
        <dbReference type="ChEBI" id="CHEBI:15378"/>
        <dbReference type="ChEBI" id="CHEBI:30013"/>
        <dbReference type="ChEBI" id="CHEBI:30616"/>
        <dbReference type="ChEBI" id="CHEBI:61977"/>
        <dbReference type="ChEBI" id="CHEBI:456216"/>
        <dbReference type="EC" id="2.7.11.1"/>
    </reaction>
</comment>
<dbReference type="InterPro" id="IPR017441">
    <property type="entry name" value="Protein_kinase_ATP_BS"/>
</dbReference>
<evidence type="ECO:0000259" key="12">
    <source>
        <dbReference type="PROSITE" id="PS50011"/>
    </source>
</evidence>
<reference evidence="14" key="1">
    <citation type="submission" date="2021-01" db="EMBL/GenBank/DDBJ databases">
        <authorList>
            <person name="Corre E."/>
            <person name="Pelletier E."/>
            <person name="Niang G."/>
            <person name="Scheremetjew M."/>
            <person name="Finn R."/>
            <person name="Kale V."/>
            <person name="Holt S."/>
            <person name="Cochrane G."/>
            <person name="Meng A."/>
            <person name="Brown T."/>
            <person name="Cohen L."/>
        </authorList>
    </citation>
    <scope>NUCLEOTIDE SEQUENCE</scope>
    <source>
        <strain evidence="14">RCC1130</strain>
    </source>
</reference>
<evidence type="ECO:0000256" key="8">
    <source>
        <dbReference type="ARBA" id="ARBA00047899"/>
    </source>
</evidence>
<feature type="domain" description="Protein kinase" evidence="12">
    <location>
        <begin position="8"/>
        <end position="263"/>
    </location>
</feature>
<gene>
    <name evidence="14" type="ORF">CLEP1334_LOCUS1242</name>
</gene>
<dbReference type="InterPro" id="IPR018451">
    <property type="entry name" value="NAF/FISL_domain"/>
</dbReference>
<dbReference type="InterPro" id="IPR000719">
    <property type="entry name" value="Prot_kinase_dom"/>
</dbReference>
<proteinExistence type="inferred from homology"/>
<evidence type="ECO:0000256" key="4">
    <source>
        <dbReference type="ARBA" id="ARBA00022679"/>
    </source>
</evidence>
<evidence type="ECO:0000256" key="5">
    <source>
        <dbReference type="ARBA" id="ARBA00022741"/>
    </source>
</evidence>
<dbReference type="EMBL" id="HBER01002317">
    <property type="protein sequence ID" value="CAD8524792.1"/>
    <property type="molecule type" value="Transcribed_RNA"/>
</dbReference>
<sequence length="431" mass="48295">MVKRVGKYEIGRTLGEGTFGKVKFAVNTETNERVAIKILDKEKIQKQNMGEQIKKEIAVMKMVKQRHVVNLLEVLASRTKIFIVLELVTGGELFDKIVTAGRFDEKTAREYFRQLVSGVAYCHQQGVCHRDLKPENLLLDEQAMLKISDFGLSALYGSDHSATLLHTTCGTPNYVAPEVLADKGYDGFMADVWSCGVILYVLLAGFLPFDEPSMSALFRKIIKAEFSYPSWFSAGVKEILNKILVPAPEKRYTMAQIKETEWFREGNYVEEDEEHMLCGTGDDFDFMGNDIEEEEVDSSNKPGGTFNPTTMNAFELITMCGGLDLTPMLDQQSTSIKRFTRFNSQAAPSMILSKISEVLTADGIDHKVLERSFKVKITHTSERGQLGATVQIFAIAPGLSLVDWRRSQGDVMAYLKFYQAIKPKLSELVAA</sequence>
<dbReference type="Pfam" id="PF03822">
    <property type="entry name" value="NAF"/>
    <property type="match status" value="1"/>
</dbReference>
<dbReference type="GO" id="GO:0007165">
    <property type="term" value="P:signal transduction"/>
    <property type="evidence" value="ECO:0007669"/>
    <property type="project" value="InterPro"/>
</dbReference>
<evidence type="ECO:0000256" key="11">
    <source>
        <dbReference type="RuleBase" id="RU000304"/>
    </source>
</evidence>
<evidence type="ECO:0000256" key="1">
    <source>
        <dbReference type="ARBA" id="ARBA00006234"/>
    </source>
</evidence>
<dbReference type="GO" id="GO:0005524">
    <property type="term" value="F:ATP binding"/>
    <property type="evidence" value="ECO:0007669"/>
    <property type="project" value="UniProtKB-UniRule"/>
</dbReference>
<dbReference type="FunFam" id="3.30.200.20:FF:000096">
    <property type="entry name" value="Non-specific serine/threonine protein kinase"/>
    <property type="match status" value="1"/>
</dbReference>
<dbReference type="CDD" id="cd12195">
    <property type="entry name" value="CIPK_C"/>
    <property type="match status" value="1"/>
</dbReference>
<protein>
    <recommendedName>
        <fullName evidence="2">non-specific serine/threonine protein kinase</fullName>
        <ecNumber evidence="2">2.7.11.1</ecNumber>
    </recommendedName>
</protein>
<dbReference type="EC" id="2.7.11.1" evidence="2"/>
<dbReference type="AlphaFoldDB" id="A0A7S0IKS8"/>
<dbReference type="InterPro" id="IPR004041">
    <property type="entry name" value="NAF_dom"/>
</dbReference>
<dbReference type="SMART" id="SM00220">
    <property type="entry name" value="S_TKc"/>
    <property type="match status" value="1"/>
</dbReference>
<keyword evidence="6" id="KW-0418">Kinase</keyword>
<dbReference type="PROSITE" id="PS50011">
    <property type="entry name" value="PROTEIN_KINASE_DOM"/>
    <property type="match status" value="1"/>
</dbReference>
<evidence type="ECO:0000256" key="7">
    <source>
        <dbReference type="ARBA" id="ARBA00022840"/>
    </source>
</evidence>
<keyword evidence="7 10" id="KW-0067">ATP-binding</keyword>
<evidence type="ECO:0000313" key="14">
    <source>
        <dbReference type="EMBL" id="CAD8524792.1"/>
    </source>
</evidence>
<dbReference type="PANTHER" id="PTHR43895:SF32">
    <property type="entry name" value="SERINE_THREONINE-PROTEIN KINASE CHK1"/>
    <property type="match status" value="1"/>
</dbReference>
<dbReference type="PANTHER" id="PTHR43895">
    <property type="entry name" value="CALCIUM/CALMODULIN-DEPENDENT PROTEIN KINASE KINASE-RELATED"/>
    <property type="match status" value="1"/>
</dbReference>
<dbReference type="PROSITE" id="PS00108">
    <property type="entry name" value="PROTEIN_KINASE_ST"/>
    <property type="match status" value="1"/>
</dbReference>
<keyword evidence="4" id="KW-0808">Transferase</keyword>
<dbReference type="Gene3D" id="1.10.510.10">
    <property type="entry name" value="Transferase(Phosphotransferase) domain 1"/>
    <property type="match status" value="1"/>
</dbReference>
<keyword evidence="5 10" id="KW-0547">Nucleotide-binding</keyword>
<organism evidence="14">
    <name type="scientific">Calcidiscus leptoporus</name>
    <dbReference type="NCBI Taxonomy" id="127549"/>
    <lineage>
        <taxon>Eukaryota</taxon>
        <taxon>Haptista</taxon>
        <taxon>Haptophyta</taxon>
        <taxon>Prymnesiophyceae</taxon>
        <taxon>Coccolithales</taxon>
        <taxon>Calcidiscaceae</taxon>
        <taxon>Calcidiscus</taxon>
    </lineage>
</organism>
<evidence type="ECO:0000256" key="3">
    <source>
        <dbReference type="ARBA" id="ARBA00022527"/>
    </source>
</evidence>
<dbReference type="FunFam" id="1.10.510.10:FF:000279">
    <property type="entry name" value="Non-specific serine/threonine protein kinase"/>
    <property type="match status" value="1"/>
</dbReference>
<evidence type="ECO:0000256" key="9">
    <source>
        <dbReference type="ARBA" id="ARBA00048679"/>
    </source>
</evidence>
<comment type="catalytic activity">
    <reaction evidence="9">
        <text>L-seryl-[protein] + ATP = O-phospho-L-seryl-[protein] + ADP + H(+)</text>
        <dbReference type="Rhea" id="RHEA:17989"/>
        <dbReference type="Rhea" id="RHEA-COMP:9863"/>
        <dbReference type="Rhea" id="RHEA-COMP:11604"/>
        <dbReference type="ChEBI" id="CHEBI:15378"/>
        <dbReference type="ChEBI" id="CHEBI:29999"/>
        <dbReference type="ChEBI" id="CHEBI:30616"/>
        <dbReference type="ChEBI" id="CHEBI:83421"/>
        <dbReference type="ChEBI" id="CHEBI:456216"/>
        <dbReference type="EC" id="2.7.11.1"/>
    </reaction>
</comment>
<dbReference type="GO" id="GO:0004674">
    <property type="term" value="F:protein serine/threonine kinase activity"/>
    <property type="evidence" value="ECO:0007669"/>
    <property type="project" value="UniProtKB-KW"/>
</dbReference>
<evidence type="ECO:0000259" key="13">
    <source>
        <dbReference type="PROSITE" id="PS50816"/>
    </source>
</evidence>
<evidence type="ECO:0000256" key="6">
    <source>
        <dbReference type="ARBA" id="ARBA00022777"/>
    </source>
</evidence>
<dbReference type="SUPFAM" id="SSF56112">
    <property type="entry name" value="Protein kinase-like (PK-like)"/>
    <property type="match status" value="1"/>
</dbReference>
<feature type="binding site" evidence="10">
    <location>
        <position position="37"/>
    </location>
    <ligand>
        <name>ATP</name>
        <dbReference type="ChEBI" id="CHEBI:30616"/>
    </ligand>
</feature>